<evidence type="ECO:0000256" key="1">
    <source>
        <dbReference type="SAM" id="MobiDB-lite"/>
    </source>
</evidence>
<proteinExistence type="predicted"/>
<evidence type="ECO:0000313" key="2">
    <source>
        <dbReference type="EMBL" id="KAF2151823.1"/>
    </source>
</evidence>
<organism evidence="2 3">
    <name type="scientific">Myriangium duriaei CBS 260.36</name>
    <dbReference type="NCBI Taxonomy" id="1168546"/>
    <lineage>
        <taxon>Eukaryota</taxon>
        <taxon>Fungi</taxon>
        <taxon>Dikarya</taxon>
        <taxon>Ascomycota</taxon>
        <taxon>Pezizomycotina</taxon>
        <taxon>Dothideomycetes</taxon>
        <taxon>Dothideomycetidae</taxon>
        <taxon>Myriangiales</taxon>
        <taxon>Myriangiaceae</taxon>
        <taxon>Myriangium</taxon>
    </lineage>
</organism>
<dbReference type="EMBL" id="ML996087">
    <property type="protein sequence ID" value="KAF2151823.1"/>
    <property type="molecule type" value="Genomic_DNA"/>
</dbReference>
<evidence type="ECO:0000313" key="3">
    <source>
        <dbReference type="Proteomes" id="UP000799439"/>
    </source>
</evidence>
<dbReference type="AlphaFoldDB" id="A0A9P4IXP4"/>
<protein>
    <submittedName>
        <fullName evidence="2">Uncharacterized protein</fullName>
    </submittedName>
</protein>
<reference evidence="2" key="1">
    <citation type="journal article" date="2020" name="Stud. Mycol.">
        <title>101 Dothideomycetes genomes: a test case for predicting lifestyles and emergence of pathogens.</title>
        <authorList>
            <person name="Haridas S."/>
            <person name="Albert R."/>
            <person name="Binder M."/>
            <person name="Bloem J."/>
            <person name="Labutti K."/>
            <person name="Salamov A."/>
            <person name="Andreopoulos B."/>
            <person name="Baker S."/>
            <person name="Barry K."/>
            <person name="Bills G."/>
            <person name="Bluhm B."/>
            <person name="Cannon C."/>
            <person name="Castanera R."/>
            <person name="Culley D."/>
            <person name="Daum C."/>
            <person name="Ezra D."/>
            <person name="Gonzalez J."/>
            <person name="Henrissat B."/>
            <person name="Kuo A."/>
            <person name="Liang C."/>
            <person name="Lipzen A."/>
            <person name="Lutzoni F."/>
            <person name="Magnuson J."/>
            <person name="Mondo S."/>
            <person name="Nolan M."/>
            <person name="Ohm R."/>
            <person name="Pangilinan J."/>
            <person name="Park H.-J."/>
            <person name="Ramirez L."/>
            <person name="Alfaro M."/>
            <person name="Sun H."/>
            <person name="Tritt A."/>
            <person name="Yoshinaga Y."/>
            <person name="Zwiers L.-H."/>
            <person name="Turgeon B."/>
            <person name="Goodwin S."/>
            <person name="Spatafora J."/>
            <person name="Crous P."/>
            <person name="Grigoriev I."/>
        </authorList>
    </citation>
    <scope>NUCLEOTIDE SEQUENCE</scope>
    <source>
        <strain evidence="2">CBS 260.36</strain>
    </source>
</reference>
<keyword evidence="3" id="KW-1185">Reference proteome</keyword>
<name>A0A9P4IXP4_9PEZI</name>
<sequence>MIKRQNGAKASCNKIHNMIDRRTQINPGISRSAIKMHFFLLVTLFLTSAFAAEVINCHNDERIGVLKNQFKSPQSFCLWYNTGTRPNSPLQHLNAQEVTQICACILGTPAVRRPVPIVPIPREYVKRCSQGYKSILSAQANQPKQFCQFWNQADWRNSSPFQRALTVSQLYNACECYKAVTTTTTRTTTTTAQTTTTTRAKPTTTTTTTTTKSTTSTTTTTTTRSPSTTTFLTSTTISTTTSAMTSPSTSVIASPTTTTTTNAITSSTTTSTTTIATTTTTTAPLIIPSTLVATATVGIGQQALVTLQLAQNLAATSTVQTASLASSLTSLAITATATDDVTAAASTCAAEAARYADVANPVSAELKMDTAAALPVYSCFVYRTTDFIAMVDSGDSDITNEWVYNQAGPLINVAI</sequence>
<feature type="region of interest" description="Disordered" evidence="1">
    <location>
        <begin position="192"/>
        <end position="228"/>
    </location>
</feature>
<dbReference type="Proteomes" id="UP000799439">
    <property type="component" value="Unassembled WGS sequence"/>
</dbReference>
<gene>
    <name evidence="2" type="ORF">K461DRAFT_313631</name>
</gene>
<accession>A0A9P4IXP4</accession>
<comment type="caution">
    <text evidence="2">The sequence shown here is derived from an EMBL/GenBank/DDBJ whole genome shotgun (WGS) entry which is preliminary data.</text>
</comment>